<proteinExistence type="predicted"/>
<reference evidence="1 2" key="1">
    <citation type="submission" date="2018-06" db="EMBL/GenBank/DDBJ databases">
        <authorList>
            <person name="Strepis N."/>
        </authorList>
    </citation>
    <scope>NUCLEOTIDE SEQUENCE [LARGE SCALE GENOMIC DNA]</scope>
    <source>
        <strain evidence="1">LUCI</strain>
    </source>
</reference>
<keyword evidence="2" id="KW-1185">Reference proteome</keyword>
<organism evidence="1 2">
    <name type="scientific">Lucifera butyrica</name>
    <dbReference type="NCBI Taxonomy" id="1351585"/>
    <lineage>
        <taxon>Bacteria</taxon>
        <taxon>Bacillati</taxon>
        <taxon>Bacillota</taxon>
        <taxon>Negativicutes</taxon>
        <taxon>Veillonellales</taxon>
        <taxon>Veillonellaceae</taxon>
        <taxon>Lucifera</taxon>
    </lineage>
</organism>
<gene>
    <name evidence="1" type="ORF">LUCI_0233</name>
</gene>
<accession>A0A498R2I6</accession>
<dbReference type="OrthoDB" id="9787842at2"/>
<dbReference type="RefSeq" id="WP_122626041.1">
    <property type="nucleotide sequence ID" value="NZ_UPPP01000052.1"/>
</dbReference>
<evidence type="ECO:0000313" key="1">
    <source>
        <dbReference type="EMBL" id="VBB05027.1"/>
    </source>
</evidence>
<protein>
    <submittedName>
        <fullName evidence="1">Uncharacterized protein</fullName>
    </submittedName>
</protein>
<dbReference type="EMBL" id="UPPP01000052">
    <property type="protein sequence ID" value="VBB05027.1"/>
    <property type="molecule type" value="Genomic_DNA"/>
</dbReference>
<evidence type="ECO:0000313" key="2">
    <source>
        <dbReference type="Proteomes" id="UP000277811"/>
    </source>
</evidence>
<dbReference type="Proteomes" id="UP000277811">
    <property type="component" value="Unassembled WGS sequence"/>
</dbReference>
<dbReference type="InterPro" id="IPR007183">
    <property type="entry name" value="UPF0280"/>
</dbReference>
<sequence length="249" mass="26318">MTFQPRTYRRLMKTKGLTSFAVTYKETDLWLSLDNEADSPQLALEIFYWLKEWRQALEAYIAENPAFLTSLEPLPPDPEAPELAQKMLEAAVSAGVGPMAAVAGAFAQAVGERLLQTKKVTEVLVENGGDIYLNANRELTVGIYAGASPLSQKVGLKLHPAGHPLGVCTSAGTVGPSLSLGNADAVVILSSSPVYADAYATTLGNLVGTPADIPRALELAPTLPQLTGAVIIAGDQLGAWGDVHLVPLQ</sequence>
<name>A0A498R2I6_9FIRM</name>
<dbReference type="Gene3D" id="3.10.520.10">
    <property type="entry name" value="ApbE-like domains"/>
    <property type="match status" value="1"/>
</dbReference>
<dbReference type="NCBIfam" id="NF003323">
    <property type="entry name" value="PRK04334.1-3"/>
    <property type="match status" value="1"/>
</dbReference>
<dbReference type="PIRSF" id="PIRSF006421">
    <property type="entry name" value="UCP006421"/>
    <property type="match status" value="1"/>
</dbReference>
<dbReference type="SUPFAM" id="SSF143631">
    <property type="entry name" value="ApbE-like"/>
    <property type="match status" value="1"/>
</dbReference>
<dbReference type="AlphaFoldDB" id="A0A498R2I6"/>
<dbReference type="InterPro" id="IPR003374">
    <property type="entry name" value="ApbE-like_sf"/>
</dbReference>